<dbReference type="AlphaFoldDB" id="A0A4R0MXU5"/>
<keyword evidence="1" id="KW-0472">Membrane</keyword>
<evidence type="ECO:0000256" key="1">
    <source>
        <dbReference type="SAM" id="Phobius"/>
    </source>
</evidence>
<feature type="transmembrane region" description="Helical" evidence="1">
    <location>
        <begin position="106"/>
        <end position="125"/>
    </location>
</feature>
<evidence type="ECO:0000313" key="2">
    <source>
        <dbReference type="EMBL" id="TCC92108.1"/>
    </source>
</evidence>
<proteinExistence type="predicted"/>
<dbReference type="RefSeq" id="WP_131553049.1">
    <property type="nucleotide sequence ID" value="NZ_SJSK01000002.1"/>
</dbReference>
<organism evidence="2 3">
    <name type="scientific">Pedobacter frigiditerrae</name>
    <dbReference type="NCBI Taxonomy" id="2530452"/>
    <lineage>
        <taxon>Bacteria</taxon>
        <taxon>Pseudomonadati</taxon>
        <taxon>Bacteroidota</taxon>
        <taxon>Sphingobacteriia</taxon>
        <taxon>Sphingobacteriales</taxon>
        <taxon>Sphingobacteriaceae</taxon>
        <taxon>Pedobacter</taxon>
    </lineage>
</organism>
<sequence>MLIVRKTNAYIGLILAIIAISVAPMLRVPIKGNWNLYQTDTRLFFISFAILAIATFCLLIRQLRGFKLFSIVFFIWSVLMAGAVYFQSNNYTKSAFANKFIGKVVHYQWGWIVLLVAVLLLLTSVKKEQLKIPTT</sequence>
<dbReference type="EMBL" id="SJSK01000002">
    <property type="protein sequence ID" value="TCC92108.1"/>
    <property type="molecule type" value="Genomic_DNA"/>
</dbReference>
<gene>
    <name evidence="2" type="ORF">EZ428_10275</name>
</gene>
<keyword evidence="1" id="KW-1133">Transmembrane helix</keyword>
<protein>
    <recommendedName>
        <fullName evidence="4">DUF4293 family protein</fullName>
    </recommendedName>
</protein>
<comment type="caution">
    <text evidence="2">The sequence shown here is derived from an EMBL/GenBank/DDBJ whole genome shotgun (WGS) entry which is preliminary data.</text>
</comment>
<accession>A0A4R0MXU5</accession>
<evidence type="ECO:0008006" key="4">
    <source>
        <dbReference type="Google" id="ProtNLM"/>
    </source>
</evidence>
<dbReference type="OrthoDB" id="799709at2"/>
<feature type="transmembrane region" description="Helical" evidence="1">
    <location>
        <begin position="9"/>
        <end position="30"/>
    </location>
</feature>
<feature type="transmembrane region" description="Helical" evidence="1">
    <location>
        <begin position="42"/>
        <end position="61"/>
    </location>
</feature>
<feature type="transmembrane region" description="Helical" evidence="1">
    <location>
        <begin position="68"/>
        <end position="86"/>
    </location>
</feature>
<keyword evidence="1" id="KW-0812">Transmembrane</keyword>
<evidence type="ECO:0000313" key="3">
    <source>
        <dbReference type="Proteomes" id="UP000292884"/>
    </source>
</evidence>
<reference evidence="2 3" key="1">
    <citation type="submission" date="2019-02" db="EMBL/GenBank/DDBJ databases">
        <title>Pedobacter sp. RP-1-13 sp. nov., isolated from Arctic soil.</title>
        <authorList>
            <person name="Dahal R.H."/>
        </authorList>
    </citation>
    <scope>NUCLEOTIDE SEQUENCE [LARGE SCALE GENOMIC DNA]</scope>
    <source>
        <strain evidence="2 3">RP-1-13</strain>
    </source>
</reference>
<keyword evidence="3" id="KW-1185">Reference proteome</keyword>
<dbReference type="Proteomes" id="UP000292884">
    <property type="component" value="Unassembled WGS sequence"/>
</dbReference>
<name>A0A4R0MXU5_9SPHI</name>